<comment type="caution">
    <text evidence="3">The sequence shown here is derived from an EMBL/GenBank/DDBJ whole genome shotgun (WGS) entry which is preliminary data.</text>
</comment>
<keyword evidence="2" id="KW-0732">Signal</keyword>
<reference evidence="3 4" key="1">
    <citation type="submission" date="2019-09" db="EMBL/GenBank/DDBJ databases">
        <title>Salinarimonas rosea gen. nov., sp. nov., a new member of the a-2 subgroup of the Proteobacteria.</title>
        <authorList>
            <person name="Liu J."/>
        </authorList>
    </citation>
    <scope>NUCLEOTIDE SEQUENCE [LARGE SCALE GENOMIC DNA]</scope>
    <source>
        <strain evidence="3 4">BN140002</strain>
    </source>
</reference>
<evidence type="ECO:0000313" key="3">
    <source>
        <dbReference type="EMBL" id="KAA2242060.1"/>
    </source>
</evidence>
<evidence type="ECO:0000313" key="4">
    <source>
        <dbReference type="Proteomes" id="UP000323142"/>
    </source>
</evidence>
<proteinExistence type="predicted"/>
<dbReference type="OrthoDB" id="9815212at2"/>
<evidence type="ECO:0000256" key="1">
    <source>
        <dbReference type="SAM" id="Phobius"/>
    </source>
</evidence>
<organism evidence="3 4">
    <name type="scientific">Salinarimonas soli</name>
    <dbReference type="NCBI Taxonomy" id="1638099"/>
    <lineage>
        <taxon>Bacteria</taxon>
        <taxon>Pseudomonadati</taxon>
        <taxon>Pseudomonadota</taxon>
        <taxon>Alphaproteobacteria</taxon>
        <taxon>Hyphomicrobiales</taxon>
        <taxon>Salinarimonadaceae</taxon>
        <taxon>Salinarimonas</taxon>
    </lineage>
</organism>
<dbReference type="Pfam" id="PF09608">
    <property type="entry name" value="Alph_Pro_TM"/>
    <property type="match status" value="1"/>
</dbReference>
<dbReference type="RefSeq" id="WP_149815668.1">
    <property type="nucleotide sequence ID" value="NZ_VUOA01000007.1"/>
</dbReference>
<dbReference type="AlphaFoldDB" id="A0A5B2VTS2"/>
<dbReference type="EMBL" id="VUOA01000007">
    <property type="protein sequence ID" value="KAA2242060.1"/>
    <property type="molecule type" value="Genomic_DNA"/>
</dbReference>
<reference evidence="3 4" key="2">
    <citation type="submission" date="2019-09" db="EMBL/GenBank/DDBJ databases">
        <authorList>
            <person name="Jin C."/>
        </authorList>
    </citation>
    <scope>NUCLEOTIDE SEQUENCE [LARGE SCALE GENOMIC DNA]</scope>
    <source>
        <strain evidence="3 4">BN140002</strain>
    </source>
</reference>
<keyword evidence="4" id="KW-1185">Reference proteome</keyword>
<keyword evidence="1" id="KW-0472">Membrane</keyword>
<keyword evidence="1" id="KW-0812">Transmembrane</keyword>
<evidence type="ECO:0000256" key="2">
    <source>
        <dbReference type="SAM" id="SignalP"/>
    </source>
</evidence>
<dbReference type="InterPro" id="IPR019088">
    <property type="entry name" value="CHP02186-rel_TM"/>
</dbReference>
<sequence>MRFGLALLLCLLAAGPAGAETLVASLSTSQVRITSNYTGSQIVVFGAIERDAQTVARAGPYQVVVTVRGPRQAVTVREKSRTGPVWINGPQQKFVQIPAYLGVFASAPIADIATPGQRGRLRIGLQASVNAPDITMDRGTEDDRFREALARLKIKELLFIEDERGTTFLTPSLFRTPVPLPVTAPPGDYEVDVTLFADGVLLARAGTSFEVIKTGFEQRLAEFSTEWAALYGLGTAAVALLFGWLATVIFRRD</sequence>
<evidence type="ECO:0008006" key="5">
    <source>
        <dbReference type="Google" id="ProtNLM"/>
    </source>
</evidence>
<feature type="chain" id="PRO_5022719357" description="TIGR02186 family protein" evidence="2">
    <location>
        <begin position="20"/>
        <end position="253"/>
    </location>
</feature>
<gene>
    <name evidence="3" type="ORF">F0L46_03600</name>
</gene>
<name>A0A5B2VTS2_9HYPH</name>
<feature type="signal peptide" evidence="2">
    <location>
        <begin position="1"/>
        <end position="19"/>
    </location>
</feature>
<accession>A0A5B2VTS2</accession>
<dbReference type="Proteomes" id="UP000323142">
    <property type="component" value="Unassembled WGS sequence"/>
</dbReference>
<protein>
    <recommendedName>
        <fullName evidence="5">TIGR02186 family protein</fullName>
    </recommendedName>
</protein>
<keyword evidence="1" id="KW-1133">Transmembrane helix</keyword>
<feature type="transmembrane region" description="Helical" evidence="1">
    <location>
        <begin position="227"/>
        <end position="250"/>
    </location>
</feature>